<accession>A0A1Q3F7V9</accession>
<dbReference type="Pfam" id="PF01663">
    <property type="entry name" value="Phosphodiest"/>
    <property type="match status" value="1"/>
</dbReference>
<evidence type="ECO:0000313" key="4">
    <source>
        <dbReference type="EMBL" id="JAV23661.1"/>
    </source>
</evidence>
<feature type="signal peptide" evidence="3">
    <location>
        <begin position="1"/>
        <end position="28"/>
    </location>
</feature>
<proteinExistence type="predicted"/>
<feature type="region of interest" description="Disordered" evidence="1">
    <location>
        <begin position="506"/>
        <end position="563"/>
    </location>
</feature>
<keyword evidence="3" id="KW-0732">Signal</keyword>
<dbReference type="SUPFAM" id="SSF53649">
    <property type="entry name" value="Alkaline phosphatase-like"/>
    <property type="match status" value="1"/>
</dbReference>
<dbReference type="PANTHER" id="PTHR10151:SF120">
    <property type="entry name" value="BIS(5'-ADENOSYL)-TRIPHOSPHATASE"/>
    <property type="match status" value="1"/>
</dbReference>
<evidence type="ECO:0000256" key="3">
    <source>
        <dbReference type="SAM" id="SignalP"/>
    </source>
</evidence>
<dbReference type="Gene3D" id="3.30.1360.180">
    <property type="match status" value="1"/>
</dbReference>
<feature type="transmembrane region" description="Helical" evidence="2">
    <location>
        <begin position="450"/>
        <end position="473"/>
    </location>
</feature>
<dbReference type="GO" id="GO:0016787">
    <property type="term" value="F:hydrolase activity"/>
    <property type="evidence" value="ECO:0007669"/>
    <property type="project" value="UniProtKB-ARBA"/>
</dbReference>
<dbReference type="InterPro" id="IPR017850">
    <property type="entry name" value="Alkaline_phosphatase_core_sf"/>
</dbReference>
<evidence type="ECO:0000256" key="2">
    <source>
        <dbReference type="SAM" id="Phobius"/>
    </source>
</evidence>
<keyword evidence="2" id="KW-1133">Transmembrane helix</keyword>
<reference evidence="4" key="1">
    <citation type="submission" date="2017-01" db="EMBL/GenBank/DDBJ databases">
        <title>A deep insight into the sialotranscriptome of adult male and female Cluex tarsalis mosquitoes.</title>
        <authorList>
            <person name="Ribeiro J.M."/>
            <person name="Moreira F."/>
            <person name="Bernard K.A."/>
            <person name="Calvo E."/>
        </authorList>
    </citation>
    <scope>NUCLEOTIDE SEQUENCE</scope>
    <source>
        <strain evidence="4">Kern County</strain>
        <tissue evidence="4">Salivary glands</tissue>
    </source>
</reference>
<dbReference type="InterPro" id="IPR002591">
    <property type="entry name" value="Phosphodiest/P_Trfase"/>
</dbReference>
<dbReference type="Gene3D" id="3.40.720.10">
    <property type="entry name" value="Alkaline Phosphatase, subunit A"/>
    <property type="match status" value="1"/>
</dbReference>
<feature type="chain" id="PRO_5010195424" evidence="3">
    <location>
        <begin position="29"/>
        <end position="563"/>
    </location>
</feature>
<sequence>MIPRSSTGSRWLVAVVVALLHLLDGACCKGETTGDEGSVLIVVSYDAFRTEYLRRSSASYMVELGHNGTWAEHLRNVFPTKTFPNHHSIATGVFPNQHGVMANGLYDHGRGKLNYSYELFHFNEELVPIWTLNEQHGGHSGCMMWPGSDFPYTRANITCSHLQPFNLTLPWNDRVDTAFRWIRDPTKPANLVMLYIEEPDYYGHIYSPESDRVAQLVVKLNDLTRYIHDKIREFGLVERVNVLHLSDHGMDSLMPKNFINLTGFVPADMKFDVYGSTPVLQVVPKVKQQTADLYRALKNASEKNGNFDVYTLENLPTRWHFNNSQRTGPITAVAKLGYGFDDMWDTVEYYRKNFNVSVTSETRYGVHGYDNELPIMRPIFFGYGPRIKERTTVEPFDTVDLYYLFCELLGLDAPYYLDGKREHIVDVLRNDSRDDDGDDPNGASTRTVTLMVIFAGSLLASFGLVSMLAYAVIWRRRRRENLVPHYLYDETESFLDEANKLLPAAVHQQQQLQQQREQQREQQQHSPPSPHRFHSAGGQRNHRHHHQLTGSSSINGDVVSIDV</sequence>
<dbReference type="CDD" id="cd16018">
    <property type="entry name" value="Enpp"/>
    <property type="match status" value="1"/>
</dbReference>
<evidence type="ECO:0000256" key="1">
    <source>
        <dbReference type="SAM" id="MobiDB-lite"/>
    </source>
</evidence>
<organism evidence="4">
    <name type="scientific">Culex tarsalis</name>
    <name type="common">Encephalitis mosquito</name>
    <dbReference type="NCBI Taxonomy" id="7177"/>
    <lineage>
        <taxon>Eukaryota</taxon>
        <taxon>Metazoa</taxon>
        <taxon>Ecdysozoa</taxon>
        <taxon>Arthropoda</taxon>
        <taxon>Hexapoda</taxon>
        <taxon>Insecta</taxon>
        <taxon>Pterygota</taxon>
        <taxon>Neoptera</taxon>
        <taxon>Endopterygota</taxon>
        <taxon>Diptera</taxon>
        <taxon>Nematocera</taxon>
        <taxon>Culicoidea</taxon>
        <taxon>Culicidae</taxon>
        <taxon>Culicinae</taxon>
        <taxon>Culicini</taxon>
        <taxon>Culex</taxon>
        <taxon>Culex</taxon>
    </lineage>
</organism>
<keyword evidence="2" id="KW-0472">Membrane</keyword>
<name>A0A1Q3F7V9_CULTA</name>
<dbReference type="PANTHER" id="PTHR10151">
    <property type="entry name" value="ECTONUCLEOTIDE PYROPHOSPHATASE/PHOSPHODIESTERASE"/>
    <property type="match status" value="1"/>
</dbReference>
<dbReference type="AlphaFoldDB" id="A0A1Q3F7V9"/>
<protein>
    <submittedName>
        <fullName evidence="4">Putative ectonucleotide pyrophosphatase/phosphodiesterase</fullName>
    </submittedName>
</protein>
<keyword evidence="2" id="KW-0812">Transmembrane</keyword>
<dbReference type="EMBL" id="GFDL01011384">
    <property type="protein sequence ID" value="JAV23661.1"/>
    <property type="molecule type" value="Transcribed_RNA"/>
</dbReference>